<dbReference type="InterPro" id="IPR039712">
    <property type="entry name" value="Meu6"/>
</dbReference>
<gene>
    <name evidence="3" type="ORF">LY89DRAFT_572608</name>
</gene>
<feature type="compositionally biased region" description="Basic and acidic residues" evidence="1">
    <location>
        <begin position="358"/>
        <end position="376"/>
    </location>
</feature>
<dbReference type="RefSeq" id="XP_018078723.1">
    <property type="nucleotide sequence ID" value="XM_018208648.1"/>
</dbReference>
<organism evidence="3 4">
    <name type="scientific">Mollisia scopiformis</name>
    <name type="common">Conifer needle endophyte fungus</name>
    <name type="synonym">Phialocephala scopiformis</name>
    <dbReference type="NCBI Taxonomy" id="149040"/>
    <lineage>
        <taxon>Eukaryota</taxon>
        <taxon>Fungi</taxon>
        <taxon>Dikarya</taxon>
        <taxon>Ascomycota</taxon>
        <taxon>Pezizomycotina</taxon>
        <taxon>Leotiomycetes</taxon>
        <taxon>Helotiales</taxon>
        <taxon>Mollisiaceae</taxon>
        <taxon>Mollisia</taxon>
    </lineage>
</organism>
<dbReference type="PANTHER" id="PTHR42073">
    <property type="entry name" value="MEIOTIC EXPRESSION UP-REGULATED PROTEIN 6"/>
    <property type="match status" value="1"/>
</dbReference>
<dbReference type="Gene3D" id="2.30.29.30">
    <property type="entry name" value="Pleckstrin-homology domain (PH domain)/Phosphotyrosine-binding domain (PTB)"/>
    <property type="match status" value="1"/>
</dbReference>
<feature type="compositionally biased region" description="Polar residues" evidence="1">
    <location>
        <begin position="334"/>
        <end position="345"/>
    </location>
</feature>
<dbReference type="EMBL" id="KQ947404">
    <property type="protein sequence ID" value="KUJ24368.1"/>
    <property type="molecule type" value="Genomic_DNA"/>
</dbReference>
<dbReference type="Pfam" id="PF15406">
    <property type="entry name" value="PH_6"/>
    <property type="match status" value="1"/>
</dbReference>
<evidence type="ECO:0000259" key="2">
    <source>
        <dbReference type="Pfam" id="PF15406"/>
    </source>
</evidence>
<dbReference type="Proteomes" id="UP000070700">
    <property type="component" value="Unassembled WGS sequence"/>
</dbReference>
<sequence>HRSFIFQKKFFWFGTEPVESKALTSYLRGEKQQDLANKNVAWSASTGKGLLYFSKKATDKATPAGIFNLSEVSDISEDGPVSFVFHLGGHKHIFEASTLAERDNWVSVLKAKSAEAKELAPTVTESEEYKKAHADLLPKAPVVAAAATPKEVKEETKAEKAEEKKEAKEEKKEEKKEVKEEKKEARKSRSASRKRTSIFGNFNLGGKKEEKTEAPKEDAVVAPTEEATTAAPVEPVAAPETTEAAPVVAEATPASPTEKPAPTKRGSIFGNLKFGQNKEKKTEAEAPAVPAKDAEPVSETAPVIPAVEASEPLATSVASPATVPTETTEAPVTNGETKATEVPTTKSDKRKSSLPFFTKKEKVASDEEGEKVEKPKSPSPFAKLRGTLKSKTSPKAEKAAEKPAEPAAEAPAASEPTPAPEPVVSEPEPVVPTSTPQVTASA</sequence>
<feature type="region of interest" description="Disordered" evidence="1">
    <location>
        <begin position="146"/>
        <end position="442"/>
    </location>
</feature>
<dbReference type="SUPFAM" id="SSF50729">
    <property type="entry name" value="PH domain-like"/>
    <property type="match status" value="1"/>
</dbReference>
<reference evidence="3 4" key="1">
    <citation type="submission" date="2015-10" db="EMBL/GenBank/DDBJ databases">
        <title>Full genome of DAOMC 229536 Phialocephala scopiformis, a fungal endophyte of spruce producing the potent anti-insectan compound rugulosin.</title>
        <authorList>
            <consortium name="DOE Joint Genome Institute"/>
            <person name="Walker A.K."/>
            <person name="Frasz S.L."/>
            <person name="Seifert K.A."/>
            <person name="Miller J.D."/>
            <person name="Mondo S.J."/>
            <person name="Labutti K."/>
            <person name="Lipzen A."/>
            <person name="Dockter R."/>
            <person name="Kennedy M."/>
            <person name="Grigoriev I.V."/>
            <person name="Spatafora J.W."/>
        </authorList>
    </citation>
    <scope>NUCLEOTIDE SEQUENCE [LARGE SCALE GENOMIC DNA]</scope>
    <source>
        <strain evidence="3 4">CBS 120377</strain>
    </source>
</reference>
<evidence type="ECO:0000313" key="4">
    <source>
        <dbReference type="Proteomes" id="UP000070700"/>
    </source>
</evidence>
<dbReference type="InterPro" id="IPR011993">
    <property type="entry name" value="PH-like_dom_sf"/>
</dbReference>
<dbReference type="InParanoid" id="A0A194XVW3"/>
<feature type="compositionally biased region" description="Low complexity" evidence="1">
    <location>
        <begin position="220"/>
        <end position="254"/>
    </location>
</feature>
<dbReference type="GeneID" id="28818374"/>
<feature type="domain" description="Meiotic expression up-regulated protein 6 PH" evidence="2">
    <location>
        <begin position="3"/>
        <end position="112"/>
    </location>
</feature>
<feature type="compositionally biased region" description="Low complexity" evidence="1">
    <location>
        <begin position="317"/>
        <end position="333"/>
    </location>
</feature>
<keyword evidence="4" id="KW-1185">Reference proteome</keyword>
<dbReference type="AlphaFoldDB" id="A0A194XVW3"/>
<feature type="compositionally biased region" description="Basic residues" evidence="1">
    <location>
        <begin position="185"/>
        <end position="196"/>
    </location>
</feature>
<feature type="compositionally biased region" description="Basic and acidic residues" evidence="1">
    <location>
        <begin position="150"/>
        <end position="184"/>
    </location>
</feature>
<evidence type="ECO:0000256" key="1">
    <source>
        <dbReference type="SAM" id="MobiDB-lite"/>
    </source>
</evidence>
<feature type="non-terminal residue" evidence="3">
    <location>
        <position position="1"/>
    </location>
</feature>
<dbReference type="STRING" id="149040.A0A194XVW3"/>
<feature type="compositionally biased region" description="Basic and acidic residues" evidence="1">
    <location>
        <begin position="206"/>
        <end position="219"/>
    </location>
</feature>
<evidence type="ECO:0000313" key="3">
    <source>
        <dbReference type="EMBL" id="KUJ24368.1"/>
    </source>
</evidence>
<feature type="compositionally biased region" description="Low complexity" evidence="1">
    <location>
        <begin position="405"/>
        <end position="442"/>
    </location>
</feature>
<dbReference type="OrthoDB" id="5593352at2759"/>
<name>A0A194XVW3_MOLSC</name>
<dbReference type="PANTHER" id="PTHR42073:SF1">
    <property type="entry name" value="MEIOTIC EXPRESSION UP-REGULATED PROTEIN 6"/>
    <property type="match status" value="1"/>
</dbReference>
<feature type="compositionally biased region" description="Basic and acidic residues" evidence="1">
    <location>
        <begin position="394"/>
        <end position="404"/>
    </location>
</feature>
<dbReference type="KEGG" id="psco:LY89DRAFT_572608"/>
<dbReference type="InterPro" id="IPR039483">
    <property type="entry name" value="Meu6_PH_dom"/>
</dbReference>
<proteinExistence type="predicted"/>
<protein>
    <recommendedName>
        <fullName evidence="2">Meiotic expression up-regulated protein 6 PH domain-containing protein</fullName>
    </recommendedName>
</protein>
<accession>A0A194XVW3</accession>